<organism evidence="1 2">
    <name type="scientific">Microbacterium keratanolyticum</name>
    <dbReference type="NCBI Taxonomy" id="67574"/>
    <lineage>
        <taxon>Bacteria</taxon>
        <taxon>Bacillati</taxon>
        <taxon>Actinomycetota</taxon>
        <taxon>Actinomycetes</taxon>
        <taxon>Micrococcales</taxon>
        <taxon>Microbacteriaceae</taxon>
        <taxon>Microbacterium</taxon>
    </lineage>
</organism>
<evidence type="ECO:0000313" key="2">
    <source>
        <dbReference type="Proteomes" id="UP001142325"/>
    </source>
</evidence>
<dbReference type="Proteomes" id="UP001142325">
    <property type="component" value="Unassembled WGS sequence"/>
</dbReference>
<comment type="caution">
    <text evidence="1">The sequence shown here is derived from an EMBL/GenBank/DDBJ whole genome shotgun (WGS) entry which is preliminary data.</text>
</comment>
<dbReference type="SUPFAM" id="SSF53756">
    <property type="entry name" value="UDP-Glycosyltransferase/glycogen phosphorylase"/>
    <property type="match status" value="1"/>
</dbReference>
<sequence length="414" mass="44868">MVNRNRLPRWVNALIDAIADAPMSPIGRLAARRMGTPAPAGTIPAITFPERPIRVLIAPVNYSGQARAWAQALEASSPEISARNTAMDVPGGFSFDADLIVPVATFHNDADWQRRQFDAAAHATHVLIEAAEPPFGRMLGRSVEAQVEALRARGVDIAYLAHGTEIRMPSRDLRDNPWSHYADPEIYAPRDETLARRNIALLRRSGRPLFVSTPDLLLDLPEAHWCPVVVDLSRWEPAAPRTERPAGAPLRVAHAPSVSTIKGTHLILPTLRALEAEGTIELQLITGVPSAQMPAKFAEADVVIDQMRIGSYGVAAAEAMAAGCVVVGHIAPRVREIVEDATGSPPPIVEATVDTIEQVLRELAAGDLRTLRTRSREFVTQVHDGTRSAATLRTHWIDAGARPDTEGTSDASPR</sequence>
<reference evidence="1" key="2">
    <citation type="submission" date="2023-01" db="EMBL/GenBank/DDBJ databases">
        <authorList>
            <person name="Sun Q."/>
            <person name="Evtushenko L."/>
        </authorList>
    </citation>
    <scope>NUCLEOTIDE SEQUENCE</scope>
    <source>
        <strain evidence="1">VKM Ac-1958</strain>
    </source>
</reference>
<proteinExistence type="predicted"/>
<evidence type="ECO:0008006" key="3">
    <source>
        <dbReference type="Google" id="ProtNLM"/>
    </source>
</evidence>
<reference evidence="1" key="1">
    <citation type="journal article" date="2014" name="Int. J. Syst. Evol. Microbiol.">
        <title>Complete genome sequence of Corynebacterium casei LMG S-19264T (=DSM 44701T), isolated from a smear-ripened cheese.</title>
        <authorList>
            <consortium name="US DOE Joint Genome Institute (JGI-PGF)"/>
            <person name="Walter F."/>
            <person name="Albersmeier A."/>
            <person name="Kalinowski J."/>
            <person name="Ruckert C."/>
        </authorList>
    </citation>
    <scope>NUCLEOTIDE SEQUENCE</scope>
    <source>
        <strain evidence="1">VKM Ac-1958</strain>
    </source>
</reference>
<dbReference type="EMBL" id="BSET01000002">
    <property type="protein sequence ID" value="GLK02941.1"/>
    <property type="molecule type" value="Genomic_DNA"/>
</dbReference>
<evidence type="ECO:0000313" key="1">
    <source>
        <dbReference type="EMBL" id="GLK02941.1"/>
    </source>
</evidence>
<accession>A0A9W6HVS2</accession>
<protein>
    <recommendedName>
        <fullName evidence="3">Glycosyltransferase involved in cell wall biosynthesis</fullName>
    </recommendedName>
</protein>
<name>A0A9W6HVS2_9MICO</name>
<dbReference type="Gene3D" id="3.40.50.2000">
    <property type="entry name" value="Glycogen Phosphorylase B"/>
    <property type="match status" value="1"/>
</dbReference>
<keyword evidence="2" id="KW-1185">Reference proteome</keyword>
<gene>
    <name evidence="1" type="ORF">GCM10017596_26560</name>
</gene>
<dbReference type="AlphaFoldDB" id="A0A9W6HVS2"/>
<dbReference type="RefSeq" id="WP_204937759.1">
    <property type="nucleotide sequence ID" value="NZ_BAAAUM010000002.1"/>
</dbReference>